<dbReference type="PROSITE" id="PS51792">
    <property type="entry name" value="YIPPEE"/>
    <property type="match status" value="1"/>
</dbReference>
<dbReference type="AlphaFoldDB" id="A0AAW0G7Y0"/>
<comment type="caution">
    <text evidence="3">The sequence shown here is derived from an EMBL/GenBank/DDBJ whole genome shotgun (WGS) entry which is preliminary data.</text>
</comment>
<dbReference type="InterPro" id="IPR039058">
    <property type="entry name" value="Yippee_fam"/>
</dbReference>
<organism evidence="3 4">
    <name type="scientific">Cerrena zonata</name>
    <dbReference type="NCBI Taxonomy" id="2478898"/>
    <lineage>
        <taxon>Eukaryota</taxon>
        <taxon>Fungi</taxon>
        <taxon>Dikarya</taxon>
        <taxon>Basidiomycota</taxon>
        <taxon>Agaricomycotina</taxon>
        <taxon>Agaricomycetes</taxon>
        <taxon>Polyporales</taxon>
        <taxon>Cerrenaceae</taxon>
        <taxon>Cerrena</taxon>
    </lineage>
</organism>
<feature type="compositionally biased region" description="Basic and acidic residues" evidence="1">
    <location>
        <begin position="79"/>
        <end position="93"/>
    </location>
</feature>
<dbReference type="EMBL" id="JASBNA010000022">
    <property type="protein sequence ID" value="KAK7685105.1"/>
    <property type="molecule type" value="Genomic_DNA"/>
</dbReference>
<sequence length="118" mass="13376">MDSGAHTVQDVICSVCNTTLGWKFVKAHEWPEKWKEGNIVLELELLEEEYSGSPLKQEISPLSDETNVAKRLLVPGIDPAHRRSTSDLSERRVKPLGPRNHKSMQVLNTMRNIIHAHV</sequence>
<feature type="region of interest" description="Disordered" evidence="1">
    <location>
        <begin position="79"/>
        <end position="100"/>
    </location>
</feature>
<dbReference type="Proteomes" id="UP001385951">
    <property type="component" value="Unassembled WGS sequence"/>
</dbReference>
<evidence type="ECO:0000313" key="3">
    <source>
        <dbReference type="EMBL" id="KAK7685105.1"/>
    </source>
</evidence>
<protein>
    <recommendedName>
        <fullName evidence="2">Yippee domain-containing protein</fullName>
    </recommendedName>
</protein>
<evidence type="ECO:0000256" key="1">
    <source>
        <dbReference type="SAM" id="MobiDB-lite"/>
    </source>
</evidence>
<dbReference type="InterPro" id="IPR034751">
    <property type="entry name" value="Yippee"/>
</dbReference>
<gene>
    <name evidence="3" type="ORF">QCA50_011944</name>
</gene>
<dbReference type="PANTHER" id="PTHR13848">
    <property type="entry name" value="PROTEIN YIPPEE-LIKE CG15309-RELATED"/>
    <property type="match status" value="1"/>
</dbReference>
<reference evidence="3 4" key="1">
    <citation type="submission" date="2022-09" db="EMBL/GenBank/DDBJ databases">
        <authorList>
            <person name="Palmer J.M."/>
        </authorList>
    </citation>
    <scope>NUCLEOTIDE SEQUENCE [LARGE SCALE GENOMIC DNA]</scope>
    <source>
        <strain evidence="3 4">DSM 7382</strain>
    </source>
</reference>
<proteinExistence type="predicted"/>
<accession>A0AAW0G7Y0</accession>
<evidence type="ECO:0000313" key="4">
    <source>
        <dbReference type="Proteomes" id="UP001385951"/>
    </source>
</evidence>
<evidence type="ECO:0000259" key="2">
    <source>
        <dbReference type="PROSITE" id="PS51792"/>
    </source>
</evidence>
<feature type="domain" description="Yippee" evidence="2">
    <location>
        <begin position="1"/>
        <end position="50"/>
    </location>
</feature>
<name>A0AAW0G7Y0_9APHY</name>
<keyword evidence="4" id="KW-1185">Reference proteome</keyword>